<evidence type="ECO:0000256" key="8">
    <source>
        <dbReference type="ARBA" id="ARBA00022741"/>
    </source>
</evidence>
<comment type="pathway">
    <text evidence="2">Pyrimidine metabolism; UMP biosynthesis via salvage pathway; UMP from uracil: step 1/1.</text>
</comment>
<evidence type="ECO:0000259" key="10">
    <source>
        <dbReference type="Pfam" id="PF14681"/>
    </source>
</evidence>
<sequence>MAMAKWPRVNTVLALKFKINLKIMPKSDYPLPPNVVCLRETNQIEALLTMIRDKTTNRGDFIFYSDRIIRLLVEEGLNHLPVVEKTVVTPTSNEFKGVGFKGKICGVSIMRAGEAMEQGLRDCCRSVRIGKILIQRDEETAQPKLYYAKLPPDIESRYVLLLDPMLATGGSAIKAIEVLLSHGVKEDKILFLNLIAAPEGIDAVTKKYSQLKLITACIDKGLDEKKYIIPGLGDFGDRYFTLP</sequence>
<feature type="domain" description="Phosphoribosyltransferase" evidence="10">
    <location>
        <begin position="40"/>
        <end position="240"/>
    </location>
</feature>
<protein>
    <recommendedName>
        <fullName evidence="4">uracil phosphoribosyltransferase</fullName>
        <ecNumber evidence="4">2.4.2.9</ecNumber>
    </recommendedName>
</protein>
<evidence type="ECO:0000256" key="1">
    <source>
        <dbReference type="ARBA" id="ARBA00001946"/>
    </source>
</evidence>
<dbReference type="EC" id="2.4.2.9" evidence="4"/>
<evidence type="ECO:0000256" key="4">
    <source>
        <dbReference type="ARBA" id="ARBA00011894"/>
    </source>
</evidence>
<dbReference type="EMBL" id="CAJVPP010000069">
    <property type="protein sequence ID" value="CAG8439339.1"/>
    <property type="molecule type" value="Genomic_DNA"/>
</dbReference>
<dbReference type="GO" id="GO:0008655">
    <property type="term" value="P:pyrimidine-containing compound salvage"/>
    <property type="evidence" value="ECO:0007669"/>
    <property type="project" value="UniProtKB-ARBA"/>
</dbReference>
<name>A0A9N8V6J2_FUNMO</name>
<comment type="similarity">
    <text evidence="3">Belongs to the UPRTase family.</text>
</comment>
<keyword evidence="12" id="KW-1185">Reference proteome</keyword>
<dbReference type="InterPro" id="IPR029057">
    <property type="entry name" value="PRTase-like"/>
</dbReference>
<evidence type="ECO:0000256" key="3">
    <source>
        <dbReference type="ARBA" id="ARBA00009516"/>
    </source>
</evidence>
<dbReference type="Gene3D" id="3.40.50.2020">
    <property type="match status" value="1"/>
</dbReference>
<dbReference type="FunFam" id="3.40.50.2020:FF:000023">
    <property type="entry name" value="Probable uracil phosphoribosyltransferase"/>
    <property type="match status" value="1"/>
</dbReference>
<comment type="cofactor">
    <cofactor evidence="1">
        <name>Mg(2+)</name>
        <dbReference type="ChEBI" id="CHEBI:18420"/>
    </cofactor>
</comment>
<evidence type="ECO:0000256" key="7">
    <source>
        <dbReference type="ARBA" id="ARBA00022679"/>
    </source>
</evidence>
<evidence type="ECO:0000313" key="11">
    <source>
        <dbReference type="EMBL" id="CAG8439339.1"/>
    </source>
</evidence>
<dbReference type="GO" id="GO:0005525">
    <property type="term" value="F:GTP binding"/>
    <property type="evidence" value="ECO:0007669"/>
    <property type="project" value="UniProtKB-KW"/>
</dbReference>
<proteinExistence type="inferred from homology"/>
<dbReference type="GO" id="GO:0004845">
    <property type="term" value="F:uracil phosphoribosyltransferase activity"/>
    <property type="evidence" value="ECO:0007669"/>
    <property type="project" value="UniProtKB-EC"/>
</dbReference>
<keyword evidence="8" id="KW-0547">Nucleotide-binding</keyword>
<accession>A0A9N8V6J2</accession>
<dbReference type="AlphaFoldDB" id="A0A9N8V6J2"/>
<dbReference type="SUPFAM" id="SSF53271">
    <property type="entry name" value="PRTase-like"/>
    <property type="match status" value="1"/>
</dbReference>
<dbReference type="InterPro" id="IPR000836">
    <property type="entry name" value="PRTase_dom"/>
</dbReference>
<dbReference type="Pfam" id="PF14681">
    <property type="entry name" value="UPRTase"/>
    <property type="match status" value="1"/>
</dbReference>
<organism evidence="11 12">
    <name type="scientific">Funneliformis mosseae</name>
    <name type="common">Endomycorrhizal fungus</name>
    <name type="synonym">Glomus mosseae</name>
    <dbReference type="NCBI Taxonomy" id="27381"/>
    <lineage>
        <taxon>Eukaryota</taxon>
        <taxon>Fungi</taxon>
        <taxon>Fungi incertae sedis</taxon>
        <taxon>Mucoromycota</taxon>
        <taxon>Glomeromycotina</taxon>
        <taxon>Glomeromycetes</taxon>
        <taxon>Glomerales</taxon>
        <taxon>Glomeraceae</taxon>
        <taxon>Funneliformis</taxon>
    </lineage>
</organism>
<dbReference type="Proteomes" id="UP000789375">
    <property type="component" value="Unassembled WGS sequence"/>
</dbReference>
<keyword evidence="6" id="KW-0328">Glycosyltransferase</keyword>
<evidence type="ECO:0000313" key="12">
    <source>
        <dbReference type="Proteomes" id="UP000789375"/>
    </source>
</evidence>
<reference evidence="11" key="1">
    <citation type="submission" date="2021-06" db="EMBL/GenBank/DDBJ databases">
        <authorList>
            <person name="Kallberg Y."/>
            <person name="Tangrot J."/>
            <person name="Rosling A."/>
        </authorList>
    </citation>
    <scope>NUCLEOTIDE SEQUENCE</scope>
    <source>
        <strain evidence="11">87-6 pot B 2015</strain>
    </source>
</reference>
<keyword evidence="9" id="KW-0342">GTP-binding</keyword>
<gene>
    <name evidence="11" type="ORF">FMOSSE_LOCUS674</name>
</gene>
<evidence type="ECO:0000256" key="9">
    <source>
        <dbReference type="ARBA" id="ARBA00023134"/>
    </source>
</evidence>
<keyword evidence="7" id="KW-0808">Transferase</keyword>
<comment type="caution">
    <text evidence="11">The sequence shown here is derived from an EMBL/GenBank/DDBJ whole genome shotgun (WGS) entry which is preliminary data.</text>
</comment>
<dbReference type="NCBIfam" id="NF001097">
    <property type="entry name" value="PRK00129.1"/>
    <property type="match status" value="1"/>
</dbReference>
<evidence type="ECO:0000256" key="2">
    <source>
        <dbReference type="ARBA" id="ARBA00005180"/>
    </source>
</evidence>
<evidence type="ECO:0000256" key="6">
    <source>
        <dbReference type="ARBA" id="ARBA00022676"/>
    </source>
</evidence>
<evidence type="ECO:0000256" key="5">
    <source>
        <dbReference type="ARBA" id="ARBA00022533"/>
    </source>
</evidence>
<dbReference type="CDD" id="cd06223">
    <property type="entry name" value="PRTases_typeI"/>
    <property type="match status" value="1"/>
</dbReference>
<keyword evidence="5" id="KW-0021">Allosteric enzyme</keyword>